<feature type="compositionally biased region" description="Basic residues" evidence="1">
    <location>
        <begin position="289"/>
        <end position="300"/>
    </location>
</feature>
<proteinExistence type="predicted"/>
<feature type="compositionally biased region" description="Basic and acidic residues" evidence="1">
    <location>
        <begin position="353"/>
        <end position="371"/>
    </location>
</feature>
<evidence type="ECO:0000256" key="1">
    <source>
        <dbReference type="SAM" id="MobiDB-lite"/>
    </source>
</evidence>
<feature type="compositionally biased region" description="Low complexity" evidence="1">
    <location>
        <begin position="177"/>
        <end position="189"/>
    </location>
</feature>
<dbReference type="GO" id="GO:0005524">
    <property type="term" value="F:ATP binding"/>
    <property type="evidence" value="ECO:0007669"/>
    <property type="project" value="UniProtKB-KW"/>
</dbReference>
<feature type="compositionally biased region" description="Basic and acidic residues" evidence="1">
    <location>
        <begin position="88"/>
        <end position="98"/>
    </location>
</feature>
<accession>A0A6J4V0G6</accession>
<evidence type="ECO:0000313" key="2">
    <source>
        <dbReference type="EMBL" id="CAA9563372.1"/>
    </source>
</evidence>
<feature type="compositionally biased region" description="Basic and acidic residues" evidence="1">
    <location>
        <begin position="229"/>
        <end position="242"/>
    </location>
</feature>
<feature type="compositionally biased region" description="Low complexity" evidence="1">
    <location>
        <begin position="118"/>
        <end position="139"/>
    </location>
</feature>
<feature type="compositionally biased region" description="Basic and acidic residues" evidence="1">
    <location>
        <begin position="149"/>
        <end position="161"/>
    </location>
</feature>
<feature type="compositionally biased region" description="Basic and acidic residues" evidence="1">
    <location>
        <begin position="28"/>
        <end position="43"/>
    </location>
</feature>
<feature type="compositionally biased region" description="Gly residues" evidence="1">
    <location>
        <begin position="495"/>
        <end position="505"/>
    </location>
</feature>
<feature type="compositionally biased region" description="Basic residues" evidence="1">
    <location>
        <begin position="212"/>
        <end position="228"/>
    </location>
</feature>
<protein>
    <submittedName>
        <fullName evidence="2">Ribose ABC transport system, ATP-binding protein RbsA</fullName>
    </submittedName>
</protein>
<feature type="compositionally biased region" description="Low complexity" evidence="1">
    <location>
        <begin position="260"/>
        <end position="285"/>
    </location>
</feature>
<feature type="non-terminal residue" evidence="2">
    <location>
        <position position="1"/>
    </location>
</feature>
<feature type="compositionally biased region" description="Basic residues" evidence="1">
    <location>
        <begin position="10"/>
        <end position="27"/>
    </location>
</feature>
<feature type="compositionally biased region" description="Gly residues" evidence="1">
    <location>
        <begin position="336"/>
        <end position="347"/>
    </location>
</feature>
<dbReference type="EMBL" id="CADCWF010000182">
    <property type="protein sequence ID" value="CAA9563372.1"/>
    <property type="molecule type" value="Genomic_DNA"/>
</dbReference>
<keyword evidence="2" id="KW-0547">Nucleotide-binding</keyword>
<reference evidence="2" key="1">
    <citation type="submission" date="2020-02" db="EMBL/GenBank/DDBJ databases">
        <authorList>
            <person name="Meier V. D."/>
        </authorList>
    </citation>
    <scope>NUCLEOTIDE SEQUENCE</scope>
    <source>
        <strain evidence="2">AVDCRST_MAG59</strain>
    </source>
</reference>
<feature type="compositionally biased region" description="Basic and acidic residues" evidence="1">
    <location>
        <begin position="467"/>
        <end position="494"/>
    </location>
</feature>
<dbReference type="AlphaFoldDB" id="A0A6J4V0G6"/>
<feature type="region of interest" description="Disordered" evidence="1">
    <location>
        <begin position="1"/>
        <end position="531"/>
    </location>
</feature>
<organism evidence="2">
    <name type="scientific">uncultured Thermomicrobiales bacterium</name>
    <dbReference type="NCBI Taxonomy" id="1645740"/>
    <lineage>
        <taxon>Bacteria</taxon>
        <taxon>Pseudomonadati</taxon>
        <taxon>Thermomicrobiota</taxon>
        <taxon>Thermomicrobia</taxon>
        <taxon>Thermomicrobiales</taxon>
        <taxon>environmental samples</taxon>
    </lineage>
</organism>
<name>A0A6J4V0G6_9BACT</name>
<feature type="compositionally biased region" description="Basic and acidic residues" evidence="1">
    <location>
        <begin position="442"/>
        <end position="458"/>
    </location>
</feature>
<feature type="compositionally biased region" description="Basic residues" evidence="1">
    <location>
        <begin position="431"/>
        <end position="440"/>
    </location>
</feature>
<gene>
    <name evidence="2" type="ORF">AVDCRST_MAG59-2783</name>
</gene>
<feature type="compositionally biased region" description="Basic residues" evidence="1">
    <location>
        <begin position="72"/>
        <end position="87"/>
    </location>
</feature>
<sequence>GRRCSAAAAPRHRHHQALRRHRRPARGRPRDPARRGPRPDGRERRRQVHPRQDRGRGRAAGRRHPGVGGHPGRLRGNQRRRRRRDRHRPPGTEPDPRPLRRREHLPDPPGGVPRRLVAGPAGDPAAVAGALRAARLGRPGRPRPPGRGADGRRTADGRDRAGALARRPPLRARRADGGAQPARGRGALPAGPPAAPARRLVPPRHPPPGRGLRPRRPDHRLPRRHPLRPLRDRDDDPGRADPGDGWPRSRRPLRDPPPARTGRGRAACARARPGQAGPGRLVRGPPGRDRRRRRSGRRRSVGAGAGRLRCRPGGPRRGRDPWTGRSHRLACRGDRGAGGAGAGGPQGAGAADRPADRPEPDARRPGRERRLLAAPRQGPGDGPPDGRRVADQGARAVATGRLPLRRQPAKGGPRQVAGDRAGGADPGRADPRHRHRHQVRALRPDRRPGGEGDGDPPRLLRAARVAGADRPHPRDAQRHDRRRDPPRAGQRRGDPGGGGRRGGGRAARVGRAGAGPGQRRRSARRAGVPAV</sequence>
<feature type="non-terminal residue" evidence="2">
    <location>
        <position position="531"/>
    </location>
</feature>
<keyword evidence="2" id="KW-0067">ATP-binding</keyword>